<dbReference type="InterPro" id="IPR036869">
    <property type="entry name" value="J_dom_sf"/>
</dbReference>
<protein>
    <recommendedName>
        <fullName evidence="3">J domain-containing protein</fullName>
    </recommendedName>
</protein>
<feature type="domain" description="J" evidence="3">
    <location>
        <begin position="23"/>
        <end position="88"/>
    </location>
</feature>
<proteinExistence type="predicted"/>
<dbReference type="PROSITE" id="PS50076">
    <property type="entry name" value="DNAJ_2"/>
    <property type="match status" value="1"/>
</dbReference>
<gene>
    <name evidence="4" type="ORF">CSSPTR1EN2_LOCUS14894</name>
</gene>
<dbReference type="PANTHER" id="PTHR44272:SF3">
    <property type="entry name" value="J DOMAIN-CONTAINING PROTEIN"/>
    <property type="match status" value="1"/>
</dbReference>
<evidence type="ECO:0000313" key="4">
    <source>
        <dbReference type="EMBL" id="CAK9219825.1"/>
    </source>
</evidence>
<dbReference type="Gene3D" id="1.10.287.110">
    <property type="entry name" value="DnaJ domain"/>
    <property type="match status" value="1"/>
</dbReference>
<feature type="coiled-coil region" evidence="1">
    <location>
        <begin position="293"/>
        <end position="327"/>
    </location>
</feature>
<evidence type="ECO:0000256" key="2">
    <source>
        <dbReference type="SAM" id="MobiDB-lite"/>
    </source>
</evidence>
<keyword evidence="1" id="KW-0175">Coiled coil</keyword>
<feature type="region of interest" description="Disordered" evidence="2">
    <location>
        <begin position="367"/>
        <end position="404"/>
    </location>
</feature>
<reference evidence="4" key="1">
    <citation type="submission" date="2024-02" db="EMBL/GenBank/DDBJ databases">
        <authorList>
            <consortium name="ELIXIR-Norway"/>
            <consortium name="Elixir Norway"/>
        </authorList>
    </citation>
    <scope>NUCLEOTIDE SEQUENCE</scope>
</reference>
<feature type="region of interest" description="Disordered" evidence="2">
    <location>
        <begin position="1"/>
        <end position="27"/>
    </location>
</feature>
<dbReference type="PRINTS" id="PR00625">
    <property type="entry name" value="JDOMAIN"/>
</dbReference>
<dbReference type="PANTHER" id="PTHR44272">
    <property type="entry name" value="DNAJ DOMAIN (PROKARYOTIC HEAT SHOCK PROTEIN)"/>
    <property type="match status" value="1"/>
</dbReference>
<evidence type="ECO:0000313" key="5">
    <source>
        <dbReference type="Proteomes" id="UP001497512"/>
    </source>
</evidence>
<evidence type="ECO:0000256" key="1">
    <source>
        <dbReference type="SAM" id="Coils"/>
    </source>
</evidence>
<keyword evidence="5" id="KW-1185">Reference proteome</keyword>
<dbReference type="Pfam" id="PF00226">
    <property type="entry name" value="DnaJ"/>
    <property type="match status" value="1"/>
</dbReference>
<evidence type="ECO:0000259" key="3">
    <source>
        <dbReference type="PROSITE" id="PS50076"/>
    </source>
</evidence>
<feature type="compositionally biased region" description="Polar residues" evidence="2">
    <location>
        <begin position="9"/>
        <end position="18"/>
    </location>
</feature>
<sequence>MAETGAAQDDSSLISTAPTGRRDPYEVLGVPRDASDLQIKSAYRKLALKYHPDKNTSSPDAAEKFKEVAYSYGILSDPEKRRQYDASGFEAVDLEGLDVELDLSNLGTMNTMFAALFSKLGVPIKTTISATVLEEALNGTVTIRPLPLGRAVNDKVEKQGAHFFGITISEAQAQAGVVVRVTSVAQSKFKLLYFEQEENGGLGLALQEDSVKCGRATCAGMYFLHFQVYKLDPTVNALLIAKDPEAAFFKKLEGLQPCEMSELKAGTHIFAVYGDNFFKSASYMIEAICAESFSEASTKLKEVEARLLEKRSELRQFESEYREALARFTAVTNKFSQEKQVVDELLKTREKIHESFTSAPVAAKLVSSSSNGKGVGDDVMHSTAAPDAQEETSSTVEDSMSDKGSRKKWFNLNFKTGKSE</sequence>
<accession>A0ABP0UFY7</accession>
<dbReference type="EMBL" id="OZ019895">
    <property type="protein sequence ID" value="CAK9219825.1"/>
    <property type="molecule type" value="Genomic_DNA"/>
</dbReference>
<dbReference type="SUPFAM" id="SSF46565">
    <property type="entry name" value="Chaperone J-domain"/>
    <property type="match status" value="1"/>
</dbReference>
<dbReference type="InterPro" id="IPR001623">
    <property type="entry name" value="DnaJ_domain"/>
</dbReference>
<dbReference type="InterPro" id="IPR052812">
    <property type="entry name" value="Plant_DnaJ_domain"/>
</dbReference>
<organism evidence="4 5">
    <name type="scientific">Sphagnum troendelagicum</name>
    <dbReference type="NCBI Taxonomy" id="128251"/>
    <lineage>
        <taxon>Eukaryota</taxon>
        <taxon>Viridiplantae</taxon>
        <taxon>Streptophyta</taxon>
        <taxon>Embryophyta</taxon>
        <taxon>Bryophyta</taxon>
        <taxon>Sphagnophytina</taxon>
        <taxon>Sphagnopsida</taxon>
        <taxon>Sphagnales</taxon>
        <taxon>Sphagnaceae</taxon>
        <taxon>Sphagnum</taxon>
    </lineage>
</organism>
<dbReference type="CDD" id="cd06257">
    <property type="entry name" value="DnaJ"/>
    <property type="match status" value="1"/>
</dbReference>
<dbReference type="Proteomes" id="UP001497512">
    <property type="component" value="Chromosome 3"/>
</dbReference>
<name>A0ABP0UFY7_9BRYO</name>
<dbReference type="SMART" id="SM00271">
    <property type="entry name" value="DnaJ"/>
    <property type="match status" value="1"/>
</dbReference>